<organism evidence="1 2">
    <name type="scientific">Frankliniella fusca</name>
    <dbReference type="NCBI Taxonomy" id="407009"/>
    <lineage>
        <taxon>Eukaryota</taxon>
        <taxon>Metazoa</taxon>
        <taxon>Ecdysozoa</taxon>
        <taxon>Arthropoda</taxon>
        <taxon>Hexapoda</taxon>
        <taxon>Insecta</taxon>
        <taxon>Pterygota</taxon>
        <taxon>Neoptera</taxon>
        <taxon>Paraneoptera</taxon>
        <taxon>Thysanoptera</taxon>
        <taxon>Terebrantia</taxon>
        <taxon>Thripoidea</taxon>
        <taxon>Thripidae</taxon>
        <taxon>Frankliniella</taxon>
    </lineage>
</organism>
<dbReference type="EMBL" id="JAHWGI010000985">
    <property type="protein sequence ID" value="KAK3919922.1"/>
    <property type="molecule type" value="Genomic_DNA"/>
</dbReference>
<accession>A0AAE1HEL1</accession>
<proteinExistence type="predicted"/>
<protein>
    <submittedName>
        <fullName evidence="1">Brain-specific angiogenesis inhibitor 1-associated protein 2-like protein 2</fullName>
    </submittedName>
</protein>
<dbReference type="Proteomes" id="UP001219518">
    <property type="component" value="Unassembled WGS sequence"/>
</dbReference>
<sequence length="104" mass="12439">MCCHDNLASEEHIQNHLNYDRELVIYFIKTFIDKYTSHNIHNSLHLVDDCKEHGSLDKFSAFPFENFYQKLKRLIRKGDKPLQQLCRRYEEQKFKKACGFGGKK</sequence>
<name>A0AAE1HEL1_9NEOP</name>
<keyword evidence="2" id="KW-1185">Reference proteome</keyword>
<gene>
    <name evidence="1" type="ORF">KUF71_009208</name>
</gene>
<dbReference type="AlphaFoldDB" id="A0AAE1HEL1"/>
<reference evidence="1" key="1">
    <citation type="submission" date="2021-07" db="EMBL/GenBank/DDBJ databases">
        <authorList>
            <person name="Catto M.A."/>
            <person name="Jacobson A."/>
            <person name="Kennedy G."/>
            <person name="Labadie P."/>
            <person name="Hunt B.G."/>
            <person name="Srinivasan R."/>
        </authorList>
    </citation>
    <scope>NUCLEOTIDE SEQUENCE</scope>
    <source>
        <strain evidence="1">PL_HMW_Pooled</strain>
        <tissue evidence="1">Head</tissue>
    </source>
</reference>
<comment type="caution">
    <text evidence="1">The sequence shown here is derived from an EMBL/GenBank/DDBJ whole genome shotgun (WGS) entry which is preliminary data.</text>
</comment>
<evidence type="ECO:0000313" key="1">
    <source>
        <dbReference type="EMBL" id="KAK3919922.1"/>
    </source>
</evidence>
<reference evidence="1" key="2">
    <citation type="journal article" date="2023" name="BMC Genomics">
        <title>Pest status, molecular evolution, and epigenetic factors derived from the genome assembly of Frankliniella fusca, a thysanopteran phytovirus vector.</title>
        <authorList>
            <person name="Catto M.A."/>
            <person name="Labadie P.E."/>
            <person name="Jacobson A.L."/>
            <person name="Kennedy G.G."/>
            <person name="Srinivasan R."/>
            <person name="Hunt B.G."/>
        </authorList>
    </citation>
    <scope>NUCLEOTIDE SEQUENCE</scope>
    <source>
        <strain evidence="1">PL_HMW_Pooled</strain>
    </source>
</reference>
<evidence type="ECO:0000313" key="2">
    <source>
        <dbReference type="Proteomes" id="UP001219518"/>
    </source>
</evidence>